<keyword evidence="7" id="KW-0472">Membrane</keyword>
<evidence type="ECO:0000256" key="3">
    <source>
        <dbReference type="ARBA" id="ARBA00011838"/>
    </source>
</evidence>
<dbReference type="InterPro" id="IPR034704">
    <property type="entry name" value="Ribosomal_bL28/bL31-like_sf"/>
</dbReference>
<dbReference type="Proteomes" id="UP000031258">
    <property type="component" value="Unassembled WGS sequence"/>
</dbReference>
<evidence type="ECO:0000256" key="1">
    <source>
        <dbReference type="ARBA" id="ARBA00003795"/>
    </source>
</evidence>
<evidence type="ECO:0000256" key="2">
    <source>
        <dbReference type="ARBA" id="ARBA00009296"/>
    </source>
</evidence>
<comment type="caution">
    <text evidence="8">The sequence shown here is derived from an EMBL/GenBank/DDBJ whole genome shotgun (WGS) entry which is preliminary data.</text>
</comment>
<dbReference type="AlphaFoldDB" id="A0A0C1QFI7"/>
<keyword evidence="7" id="KW-1133">Transmembrane helix</keyword>
<keyword evidence="7" id="KW-0812">Transmembrane</keyword>
<accession>A0A0C1QFI7</accession>
<dbReference type="GO" id="GO:1990904">
    <property type="term" value="C:ribonucleoprotein complex"/>
    <property type="evidence" value="ECO:0007669"/>
    <property type="project" value="UniProtKB-KW"/>
</dbReference>
<dbReference type="InterPro" id="IPR002150">
    <property type="entry name" value="Ribosomal_bL31"/>
</dbReference>
<keyword evidence="5 6" id="KW-0687">Ribonucleoprotein</keyword>
<sequence>MFINIFIRPKPKIKSNYLFVWVKILLVCLDFLLYNFLVNKFVSTSNMAIKKSDAKSSTTPNKGENKPTLHPNYRIIKVEMTDGEVYETRSTYHNNVLKLDVDKKTHPAWTREANYINAKASEVAKFNDKFKGLSFLK</sequence>
<organism evidence="8 9">
    <name type="scientific">Candidatus Jidaibacter acanthamoebae</name>
    <dbReference type="NCBI Taxonomy" id="86105"/>
    <lineage>
        <taxon>Bacteria</taxon>
        <taxon>Pseudomonadati</taxon>
        <taxon>Pseudomonadota</taxon>
        <taxon>Alphaproteobacteria</taxon>
        <taxon>Rickettsiales</taxon>
        <taxon>Candidatus Midichloriaceae</taxon>
        <taxon>Candidatus Jidaibacter</taxon>
    </lineage>
</organism>
<comment type="similarity">
    <text evidence="2">Belongs to the bacterial ribosomal protein bL31 family. Type A subfamily.</text>
</comment>
<evidence type="ECO:0000313" key="8">
    <source>
        <dbReference type="EMBL" id="KIE04334.1"/>
    </source>
</evidence>
<proteinExistence type="inferred from homology"/>
<dbReference type="GO" id="GO:0005840">
    <property type="term" value="C:ribosome"/>
    <property type="evidence" value="ECO:0007669"/>
    <property type="project" value="UniProtKB-KW"/>
</dbReference>
<dbReference type="InterPro" id="IPR042105">
    <property type="entry name" value="Ribosomal_bL31_sf"/>
</dbReference>
<dbReference type="EMBL" id="JSWE01000206">
    <property type="protein sequence ID" value="KIE04334.1"/>
    <property type="molecule type" value="Genomic_DNA"/>
</dbReference>
<protein>
    <recommendedName>
        <fullName evidence="6">50S ribosomal protein L31</fullName>
    </recommendedName>
</protein>
<comment type="subunit">
    <text evidence="3">Part of the 50S ribosomal subunit.</text>
</comment>
<dbReference type="SUPFAM" id="SSF143800">
    <property type="entry name" value="L28p-like"/>
    <property type="match status" value="1"/>
</dbReference>
<evidence type="ECO:0000256" key="6">
    <source>
        <dbReference type="RuleBase" id="RU000564"/>
    </source>
</evidence>
<gene>
    <name evidence="8" type="primary">rpmE_2</name>
    <name evidence="8" type="ORF">NF27_IN00750</name>
</gene>
<dbReference type="GO" id="GO:0006412">
    <property type="term" value="P:translation"/>
    <property type="evidence" value="ECO:0007669"/>
    <property type="project" value="InterPro"/>
</dbReference>
<dbReference type="GO" id="GO:0003735">
    <property type="term" value="F:structural constituent of ribosome"/>
    <property type="evidence" value="ECO:0007669"/>
    <property type="project" value="InterPro"/>
</dbReference>
<evidence type="ECO:0000256" key="4">
    <source>
        <dbReference type="ARBA" id="ARBA00022980"/>
    </source>
</evidence>
<evidence type="ECO:0000256" key="5">
    <source>
        <dbReference type="ARBA" id="ARBA00023274"/>
    </source>
</evidence>
<keyword evidence="9" id="KW-1185">Reference proteome</keyword>
<dbReference type="Gene3D" id="4.10.830.30">
    <property type="entry name" value="Ribosomal protein L31"/>
    <property type="match status" value="1"/>
</dbReference>
<reference evidence="8 9" key="1">
    <citation type="submission" date="2014-11" db="EMBL/GenBank/DDBJ databases">
        <title>A Rickettsiales Symbiont of Amoebae With Ancient Features.</title>
        <authorList>
            <person name="Schulz F."/>
            <person name="Martijn J."/>
            <person name="Wascher F."/>
            <person name="Kostanjsek R."/>
            <person name="Ettema T.J."/>
            <person name="Horn M."/>
        </authorList>
    </citation>
    <scope>NUCLEOTIDE SEQUENCE [LARGE SCALE GENOMIC DNA]</scope>
    <source>
        <strain evidence="8 9">UWC36</strain>
    </source>
</reference>
<feature type="transmembrane region" description="Helical" evidence="7">
    <location>
        <begin position="18"/>
        <end position="37"/>
    </location>
</feature>
<keyword evidence="4 6" id="KW-0689">Ribosomal protein</keyword>
<name>A0A0C1QFI7_9RICK</name>
<evidence type="ECO:0000313" key="9">
    <source>
        <dbReference type="Proteomes" id="UP000031258"/>
    </source>
</evidence>
<dbReference type="NCBIfam" id="TIGR00105">
    <property type="entry name" value="L31"/>
    <property type="match status" value="1"/>
</dbReference>
<comment type="function">
    <text evidence="1">Binds the 23S rRNA.</text>
</comment>
<dbReference type="Pfam" id="PF01197">
    <property type="entry name" value="Ribosomal_L31"/>
    <property type="match status" value="1"/>
</dbReference>
<evidence type="ECO:0000256" key="7">
    <source>
        <dbReference type="SAM" id="Phobius"/>
    </source>
</evidence>
<dbReference type="STRING" id="86105.NF27_IN00750"/>